<protein>
    <submittedName>
        <fullName evidence="1">Uncharacterized protein</fullName>
    </submittedName>
</protein>
<proteinExistence type="predicted"/>
<keyword evidence="2" id="KW-1185">Reference proteome</keyword>
<reference evidence="1 2" key="1">
    <citation type="submission" date="2024-01" db="EMBL/GenBank/DDBJ databases">
        <title>The genomes of 5 underutilized Papilionoideae crops provide insights into root nodulation and disease resistanc.</title>
        <authorList>
            <person name="Jiang F."/>
        </authorList>
    </citation>
    <scope>NUCLEOTIDE SEQUENCE [LARGE SCALE GENOMIC DNA]</scope>
    <source>
        <strain evidence="1">LVBAO_FW01</strain>
        <tissue evidence="1">Leaves</tissue>
    </source>
</reference>
<evidence type="ECO:0000313" key="2">
    <source>
        <dbReference type="Proteomes" id="UP001367508"/>
    </source>
</evidence>
<dbReference type="EMBL" id="JAYMYQ010000006">
    <property type="protein sequence ID" value="KAK7322587.1"/>
    <property type="molecule type" value="Genomic_DNA"/>
</dbReference>
<organism evidence="1 2">
    <name type="scientific">Canavalia gladiata</name>
    <name type="common">Sword bean</name>
    <name type="synonym">Dolichos gladiatus</name>
    <dbReference type="NCBI Taxonomy" id="3824"/>
    <lineage>
        <taxon>Eukaryota</taxon>
        <taxon>Viridiplantae</taxon>
        <taxon>Streptophyta</taxon>
        <taxon>Embryophyta</taxon>
        <taxon>Tracheophyta</taxon>
        <taxon>Spermatophyta</taxon>
        <taxon>Magnoliopsida</taxon>
        <taxon>eudicotyledons</taxon>
        <taxon>Gunneridae</taxon>
        <taxon>Pentapetalae</taxon>
        <taxon>rosids</taxon>
        <taxon>fabids</taxon>
        <taxon>Fabales</taxon>
        <taxon>Fabaceae</taxon>
        <taxon>Papilionoideae</taxon>
        <taxon>50 kb inversion clade</taxon>
        <taxon>NPAAA clade</taxon>
        <taxon>indigoferoid/millettioid clade</taxon>
        <taxon>Phaseoleae</taxon>
        <taxon>Canavalia</taxon>
    </lineage>
</organism>
<dbReference type="AlphaFoldDB" id="A0AAN9KRS5"/>
<gene>
    <name evidence="1" type="ORF">VNO77_25975</name>
</gene>
<name>A0AAN9KRS5_CANGL</name>
<dbReference type="Proteomes" id="UP001367508">
    <property type="component" value="Unassembled WGS sequence"/>
</dbReference>
<accession>A0AAN9KRS5</accession>
<sequence length="127" mass="14115">MVDHQLGLIEEKRHVPKSTSPMKQERPIIGPWLHAGMVRVEHRSMEMQMASLKCKMNGSPLVTIKPISVMTCNASIVKKVVSTRCPKCRMITACKCDSSTTSDTRGFNYVLQSPFALSTPHEAKQAS</sequence>
<comment type="caution">
    <text evidence="1">The sequence shown here is derived from an EMBL/GenBank/DDBJ whole genome shotgun (WGS) entry which is preliminary data.</text>
</comment>
<evidence type="ECO:0000313" key="1">
    <source>
        <dbReference type="EMBL" id="KAK7322587.1"/>
    </source>
</evidence>